<feature type="domain" description="Glycosyltransferase 2-like" evidence="1">
    <location>
        <begin position="451"/>
        <end position="577"/>
    </location>
</feature>
<evidence type="ECO:0000259" key="1">
    <source>
        <dbReference type="Pfam" id="PF00535"/>
    </source>
</evidence>
<dbReference type="GO" id="GO:0016757">
    <property type="term" value="F:glycosyltransferase activity"/>
    <property type="evidence" value="ECO:0007669"/>
    <property type="project" value="UniProtKB-KW"/>
</dbReference>
<dbReference type="Gene3D" id="3.90.550.10">
    <property type="entry name" value="Spore Coat Polysaccharide Biosynthesis Protein SpsA, Chain A"/>
    <property type="match status" value="2"/>
</dbReference>
<dbReference type="RefSeq" id="WP_012452703.1">
    <property type="nucleotide sequence ID" value="NC_010725.1"/>
</dbReference>
<dbReference type="KEGG" id="mpo:Mpop_0769"/>
<sequence length="732" mass="79503">MTRREALGLYPLRDLRRVADDGTWSATGPDPVFALGPAAAVAALSGTRIRLRCRPEAVQPVLAVEAAGEAEPRRYRLTPREDGIDDLIRLPPGTRALRLEATETGPRFRLDGLRVEPAGRMTAAVLSARTIIERLPPQERRPLRLLRRASGLVRSVPPQEIWRRLTRAAQTRRPPASYAAWIEAVETKALPPAETLRAQVAALPERPLISLLMAAGGAEPAHLAEAVASLTAQIYPDWELCLVADPSAALQAMPSGGGRVRLLSPPAGGTALDAALAQARGAYLATMEPDARLAPHALLALVRRLTREPGLDGLYSDEDRIGPDGARCEPYFKPDWSPETLEGSFYLGGLAVYRTALVRAVGGFSAEGEDEGKGKGALDYDLALRVTERSDRIGHVAQVLCHRRGRDPEPEAAARALAGRARRTGGLDVVRVLGPGHFALRRPLATRPLVSIVIPTAGRDSIIGGRSVDLLAACLGSIRATSRYEAIEIVAVDNGDLRPQTREAVERFGARTITWDRPVFNVAAKMNLGARVATGAVLVFLNDDISVITPDWIEAMLAQLAIPGVGAVGPKLLFEDGSLQHAGVTFGEGLPDHVRRGFPGDDAGYHGSSLANRNYLAVTGACVMVRRADFEAVEGFDEGYAINYNDIDLCLRLGERGLRTVYCAEACLHHYESRNRVPTVDPAEQARFRRRWGTRLARDPYYPDSFGIRPPAFALDAERFPHAARRMIEAWR</sequence>
<dbReference type="InterPro" id="IPR029044">
    <property type="entry name" value="Nucleotide-diphossugar_trans"/>
</dbReference>
<evidence type="ECO:0000313" key="2">
    <source>
        <dbReference type="EMBL" id="ACB78947.1"/>
    </source>
</evidence>
<keyword evidence="2" id="KW-0808">Transferase</keyword>
<accession>B1Z7X6</accession>
<dbReference type="InterPro" id="IPR001173">
    <property type="entry name" value="Glyco_trans_2-like"/>
</dbReference>
<dbReference type="PANTHER" id="PTHR43179">
    <property type="entry name" value="RHAMNOSYLTRANSFERASE WBBL"/>
    <property type="match status" value="1"/>
</dbReference>
<dbReference type="CAZy" id="GT2">
    <property type="family name" value="Glycosyltransferase Family 2"/>
</dbReference>
<dbReference type="SUPFAM" id="SSF53448">
    <property type="entry name" value="Nucleotide-diphospho-sugar transferases"/>
    <property type="match status" value="2"/>
</dbReference>
<dbReference type="AlphaFoldDB" id="B1Z7X6"/>
<proteinExistence type="predicted"/>
<feature type="domain" description="Glycosyltransferase 2-like" evidence="1">
    <location>
        <begin position="219"/>
        <end position="357"/>
    </location>
</feature>
<dbReference type="STRING" id="441620.Mpop_0769"/>
<dbReference type="Pfam" id="PF00535">
    <property type="entry name" value="Glycos_transf_2"/>
    <property type="match status" value="2"/>
</dbReference>
<dbReference type="Proteomes" id="UP000007136">
    <property type="component" value="Chromosome"/>
</dbReference>
<reference evidence="2" key="1">
    <citation type="submission" date="2008-04" db="EMBL/GenBank/DDBJ databases">
        <title>Complete sequence of chromosome of Methylobacterium populi BJ001.</title>
        <authorList>
            <consortium name="US DOE Joint Genome Institute"/>
            <person name="Copeland A."/>
            <person name="Lucas S."/>
            <person name="Lapidus A."/>
            <person name="Glavina del Rio T."/>
            <person name="Dalin E."/>
            <person name="Tice H."/>
            <person name="Bruce D."/>
            <person name="Goodwin L."/>
            <person name="Pitluck S."/>
            <person name="Chertkov O."/>
            <person name="Brettin T."/>
            <person name="Detter J.C."/>
            <person name="Han C."/>
            <person name="Kuske C.R."/>
            <person name="Schmutz J."/>
            <person name="Larimer F."/>
            <person name="Land M."/>
            <person name="Hauser L."/>
            <person name="Kyrpides N."/>
            <person name="Mikhailova N."/>
            <person name="Marx C."/>
            <person name="Richardson P."/>
        </authorList>
    </citation>
    <scope>NUCLEOTIDE SEQUENCE [LARGE SCALE GENOMIC DNA]</scope>
    <source>
        <strain evidence="2">BJ001</strain>
    </source>
</reference>
<dbReference type="EMBL" id="CP001029">
    <property type="protein sequence ID" value="ACB78947.1"/>
    <property type="molecule type" value="Genomic_DNA"/>
</dbReference>
<evidence type="ECO:0000313" key="3">
    <source>
        <dbReference type="Proteomes" id="UP000007136"/>
    </source>
</evidence>
<gene>
    <name evidence="2" type="ordered locus">Mpop_0769</name>
</gene>
<protein>
    <submittedName>
        <fullName evidence="2">Glycosyl transferase family 2</fullName>
    </submittedName>
</protein>
<organism evidence="2 3">
    <name type="scientific">Methylorubrum populi (strain ATCC BAA-705 / NCIMB 13946 / BJ001)</name>
    <name type="common">Methylobacterium populi</name>
    <dbReference type="NCBI Taxonomy" id="441620"/>
    <lineage>
        <taxon>Bacteria</taxon>
        <taxon>Pseudomonadati</taxon>
        <taxon>Pseudomonadota</taxon>
        <taxon>Alphaproteobacteria</taxon>
        <taxon>Hyphomicrobiales</taxon>
        <taxon>Methylobacteriaceae</taxon>
        <taxon>Methylorubrum</taxon>
    </lineage>
</organism>
<dbReference type="eggNOG" id="COG1216">
    <property type="taxonomic scope" value="Bacteria"/>
</dbReference>
<dbReference type="HOGENOM" id="CLU_005003_0_0_5"/>
<name>B1Z7X6_METPB</name>
<dbReference type="PANTHER" id="PTHR43179:SF7">
    <property type="entry name" value="RHAMNOSYLTRANSFERASE WBBL"/>
    <property type="match status" value="1"/>
</dbReference>
<dbReference type="OrthoDB" id="9783791at2"/>